<reference evidence="1" key="2">
    <citation type="submission" date="2025-09" db="UniProtKB">
        <authorList>
            <consortium name="Ensembl"/>
        </authorList>
    </citation>
    <scope>IDENTIFICATION</scope>
</reference>
<evidence type="ECO:0000313" key="1">
    <source>
        <dbReference type="Ensembl" id="ENSPSTP00000019419.1"/>
    </source>
</evidence>
<organism evidence="1 2">
    <name type="scientific">Pavo cristatus</name>
    <name type="common">Indian peafowl</name>
    <name type="synonym">Blue peafowl</name>
    <dbReference type="NCBI Taxonomy" id="9049"/>
    <lineage>
        <taxon>Eukaryota</taxon>
        <taxon>Metazoa</taxon>
        <taxon>Chordata</taxon>
        <taxon>Craniata</taxon>
        <taxon>Vertebrata</taxon>
        <taxon>Euteleostomi</taxon>
        <taxon>Archelosauria</taxon>
        <taxon>Archosauria</taxon>
        <taxon>Dinosauria</taxon>
        <taxon>Saurischia</taxon>
        <taxon>Theropoda</taxon>
        <taxon>Coelurosauria</taxon>
        <taxon>Aves</taxon>
        <taxon>Neognathae</taxon>
        <taxon>Galloanserae</taxon>
        <taxon>Galliformes</taxon>
        <taxon>Phasianidae</taxon>
        <taxon>Phasianinae</taxon>
        <taxon>Pavo</taxon>
    </lineage>
</organism>
<proteinExistence type="predicted"/>
<evidence type="ECO:0000313" key="2">
    <source>
        <dbReference type="Proteomes" id="UP000694428"/>
    </source>
</evidence>
<keyword evidence="2" id="KW-1185">Reference proteome</keyword>
<sequence length="85" mass="9951">MLIKEMVPSNTSCQAKGQVPFSLLMRTQGIFMLQRGWIEKSRPTTHSEHKFRTSMTMSQNFWMVLTLLEFLRCLLGKHWATDEDS</sequence>
<dbReference type="AlphaFoldDB" id="A0A8C9FXP3"/>
<name>A0A8C9FXP3_PAVCR</name>
<reference evidence="1" key="1">
    <citation type="submission" date="2025-08" db="UniProtKB">
        <authorList>
            <consortium name="Ensembl"/>
        </authorList>
    </citation>
    <scope>IDENTIFICATION</scope>
</reference>
<dbReference type="Proteomes" id="UP000694428">
    <property type="component" value="Unplaced"/>
</dbReference>
<dbReference type="Ensembl" id="ENSPSTT00000020351.1">
    <property type="protein sequence ID" value="ENSPSTP00000019419.1"/>
    <property type="gene ID" value="ENSPSTG00000014040.1"/>
</dbReference>
<accession>A0A8C9FXP3</accession>
<protein>
    <submittedName>
        <fullName evidence="1">Uncharacterized protein</fullName>
    </submittedName>
</protein>